<dbReference type="InterPro" id="IPR001487">
    <property type="entry name" value="Bromodomain"/>
</dbReference>
<dbReference type="SMART" id="SM00297">
    <property type="entry name" value="BROMO"/>
    <property type="match status" value="1"/>
</dbReference>
<feature type="compositionally biased region" description="Basic and acidic residues" evidence="3">
    <location>
        <begin position="590"/>
        <end position="607"/>
    </location>
</feature>
<dbReference type="Pfam" id="PF00439">
    <property type="entry name" value="Bromodomain"/>
    <property type="match status" value="1"/>
</dbReference>
<evidence type="ECO:0000256" key="3">
    <source>
        <dbReference type="SAM" id="MobiDB-lite"/>
    </source>
</evidence>
<sequence>MAMCKFPQNGRGMVCWPCWAGAASMTDYAMGPSVVPASPRHVALRQSTSSTNILLSSSMQEETQNNNPQAPHFKGNHISWAYEYACDVYGGSCLDDGAAVMDDDDEDIICTQNQEMQALTEGTFWKQSSQEPKIEELEEPEEMEEDKLLLHLVQPTSVGGLPHDSSNLNNVTGKRVQRKEARQSDTRRRRWAQADPLLEIWKAVSASKHAAPFRRPVASLGDYDAIVYQRMDLSTIRRHLENELTYSINDLHRDLILTVTNALVYNKKGSDVYNMALKLRAHITKLFEKEASTTKQKQRVLSAVLDQSGPAINKARPKLQLQSLPLVQVGSSARKEQTTNDRGSCERLLSDNTGVGDLPLAPFKKHRTLWSLQPCISSGSVELACSADAISGAAMDGSSEEEVAAMLICISSGHGFSCGSNQQTVAVKCETENRHGGSSYPEKGSNCNLLEGRFSDSSSPLARLDGVELSPLQDQDPSGSLSSGQCMDVEMGLYKRKWKKDTSGGYNLTCLNALVGDTEEELEAELSGSTSLLAQVDAANILVTSFSSTAIGHGHTGFFPRADNSRCSTMVQNGTFLCSEINQPPSREGTNSEHKGDHGHDCSHDNKFAIGDRGSQRMCMGLKHKWQQQWRMQSAANYESELHLLDNLTSN</sequence>
<dbReference type="PANTHER" id="PTHR15398:SF4">
    <property type="entry name" value="BROMODOMAIN-CONTAINING PROTEIN 8 ISOFORM X1"/>
    <property type="match status" value="1"/>
</dbReference>
<name>A0ABP0W6T3_9BRYO</name>
<dbReference type="EMBL" id="OZ020109">
    <property type="protein sequence ID" value="CAK9261916.1"/>
    <property type="molecule type" value="Genomic_DNA"/>
</dbReference>
<dbReference type="Gene3D" id="1.20.920.10">
    <property type="entry name" value="Bromodomain-like"/>
    <property type="match status" value="1"/>
</dbReference>
<dbReference type="SUPFAM" id="SSF47370">
    <property type="entry name" value="Bromodomain"/>
    <property type="match status" value="1"/>
</dbReference>
<feature type="domain" description="Bromo" evidence="4">
    <location>
        <begin position="205"/>
        <end position="273"/>
    </location>
</feature>
<accession>A0ABP0W6T3</accession>
<proteinExistence type="predicted"/>
<evidence type="ECO:0000313" key="6">
    <source>
        <dbReference type="Proteomes" id="UP001497444"/>
    </source>
</evidence>
<dbReference type="PROSITE" id="PS50014">
    <property type="entry name" value="BROMODOMAIN_2"/>
    <property type="match status" value="1"/>
</dbReference>
<evidence type="ECO:0000256" key="1">
    <source>
        <dbReference type="ARBA" id="ARBA00023117"/>
    </source>
</evidence>
<feature type="region of interest" description="Disordered" evidence="3">
    <location>
        <begin position="581"/>
        <end position="607"/>
    </location>
</feature>
<evidence type="ECO:0000259" key="4">
    <source>
        <dbReference type="PROSITE" id="PS50014"/>
    </source>
</evidence>
<dbReference type="Proteomes" id="UP001497444">
    <property type="component" value="Chromosome 14"/>
</dbReference>
<dbReference type="PANTHER" id="PTHR15398">
    <property type="entry name" value="BROMODOMAIN-CONTAINING PROTEIN 8"/>
    <property type="match status" value="1"/>
</dbReference>
<keyword evidence="1 2" id="KW-0103">Bromodomain</keyword>
<evidence type="ECO:0000256" key="2">
    <source>
        <dbReference type="PROSITE-ProRule" id="PRU00035"/>
    </source>
</evidence>
<gene>
    <name evidence="5" type="ORF">CSSPJE1EN1_LOCUS7394</name>
</gene>
<protein>
    <recommendedName>
        <fullName evidence="4">Bromo domain-containing protein</fullName>
    </recommendedName>
</protein>
<dbReference type="PRINTS" id="PR00503">
    <property type="entry name" value="BROMODOMAIN"/>
</dbReference>
<keyword evidence="6" id="KW-1185">Reference proteome</keyword>
<reference evidence="5" key="1">
    <citation type="submission" date="2024-02" db="EMBL/GenBank/DDBJ databases">
        <authorList>
            <consortium name="ELIXIR-Norway"/>
            <consortium name="Elixir Norway"/>
        </authorList>
    </citation>
    <scope>NUCLEOTIDE SEQUENCE</scope>
</reference>
<dbReference type="InterPro" id="IPR036427">
    <property type="entry name" value="Bromodomain-like_sf"/>
</dbReference>
<evidence type="ECO:0000313" key="5">
    <source>
        <dbReference type="EMBL" id="CAK9261916.1"/>
    </source>
</evidence>
<feature type="region of interest" description="Disordered" evidence="3">
    <location>
        <begin position="160"/>
        <end position="188"/>
    </location>
</feature>
<organism evidence="5 6">
    <name type="scientific">Sphagnum jensenii</name>
    <dbReference type="NCBI Taxonomy" id="128206"/>
    <lineage>
        <taxon>Eukaryota</taxon>
        <taxon>Viridiplantae</taxon>
        <taxon>Streptophyta</taxon>
        <taxon>Embryophyta</taxon>
        <taxon>Bryophyta</taxon>
        <taxon>Sphagnophytina</taxon>
        <taxon>Sphagnopsida</taxon>
        <taxon>Sphagnales</taxon>
        <taxon>Sphagnaceae</taxon>
        <taxon>Sphagnum</taxon>
    </lineage>
</organism>